<comment type="caution">
    <text evidence="2">The sequence shown here is derived from an EMBL/GenBank/DDBJ whole genome shotgun (WGS) entry which is preliminary data.</text>
</comment>
<gene>
    <name evidence="2" type="ORF">Bccel_4535</name>
</gene>
<dbReference type="SUPFAM" id="SSF48452">
    <property type="entry name" value="TPR-like"/>
    <property type="match status" value="1"/>
</dbReference>
<keyword evidence="1" id="KW-0812">Transmembrane</keyword>
<sequence length="178" mass="20235" precursor="true">MKKNTNGKKSKGKKTDSKRPPMMAAFIAGMIFVIIVAVVIVAGILNLHGNAADKEVVDEKMTKMEKFIDERKWQEAKNIGNEILSMKIDKETEVDVYWEMGISECYQRNFGAAIDYANKILTINTPSGHFLLGLIYTDMKKYEQAINEFKYAGATGSRYREDADKRIQELEKLVGDRK</sequence>
<dbReference type="Proteomes" id="UP000036923">
    <property type="component" value="Unassembled WGS sequence"/>
</dbReference>
<reference evidence="3" key="1">
    <citation type="submission" date="2015-07" db="EMBL/GenBank/DDBJ databases">
        <title>Near-Complete Genome Sequence of the Cellulolytic Bacterium Bacteroides (Pseudobacteroides) cellulosolvens ATCC 35603.</title>
        <authorList>
            <person name="Dassa B."/>
            <person name="Utturkar S.M."/>
            <person name="Klingeman D.M."/>
            <person name="Hurt R.A."/>
            <person name="Keller M."/>
            <person name="Xu J."/>
            <person name="Reddy Y.H.K."/>
            <person name="Borovok I."/>
            <person name="Grinberg I.R."/>
            <person name="Lamed R."/>
            <person name="Zhivin O."/>
            <person name="Bayer E.A."/>
            <person name="Brown S.D."/>
        </authorList>
    </citation>
    <scope>NUCLEOTIDE SEQUENCE [LARGE SCALE GENOMIC DNA]</scope>
    <source>
        <strain evidence="3">DSM 2933</strain>
    </source>
</reference>
<keyword evidence="1" id="KW-0472">Membrane</keyword>
<dbReference type="Gene3D" id="1.25.40.10">
    <property type="entry name" value="Tetratricopeptide repeat domain"/>
    <property type="match status" value="1"/>
</dbReference>
<dbReference type="eggNOG" id="ENOG502ZJSJ">
    <property type="taxonomic scope" value="Bacteria"/>
</dbReference>
<dbReference type="EMBL" id="LGTC01000001">
    <property type="protein sequence ID" value="KNY29261.1"/>
    <property type="molecule type" value="Genomic_DNA"/>
</dbReference>
<evidence type="ECO:0000313" key="3">
    <source>
        <dbReference type="Proteomes" id="UP000036923"/>
    </source>
</evidence>
<dbReference type="AlphaFoldDB" id="A0A0L6JTU6"/>
<evidence type="ECO:0000256" key="1">
    <source>
        <dbReference type="SAM" id="Phobius"/>
    </source>
</evidence>
<protein>
    <submittedName>
        <fullName evidence="2">Tetratricopeptide TPR_1 repeat-containing protein</fullName>
    </submittedName>
</protein>
<keyword evidence="1" id="KW-1133">Transmembrane helix</keyword>
<evidence type="ECO:0000313" key="2">
    <source>
        <dbReference type="EMBL" id="KNY29261.1"/>
    </source>
</evidence>
<accession>A0A0L6JTU6</accession>
<proteinExistence type="predicted"/>
<keyword evidence="3" id="KW-1185">Reference proteome</keyword>
<dbReference type="InterPro" id="IPR011990">
    <property type="entry name" value="TPR-like_helical_dom_sf"/>
</dbReference>
<name>A0A0L6JTU6_9FIRM</name>
<organism evidence="2 3">
    <name type="scientific">Pseudobacteroides cellulosolvens ATCC 35603 = DSM 2933</name>
    <dbReference type="NCBI Taxonomy" id="398512"/>
    <lineage>
        <taxon>Bacteria</taxon>
        <taxon>Bacillati</taxon>
        <taxon>Bacillota</taxon>
        <taxon>Clostridia</taxon>
        <taxon>Eubacteriales</taxon>
        <taxon>Oscillospiraceae</taxon>
        <taxon>Pseudobacteroides</taxon>
    </lineage>
</organism>
<feature type="transmembrane region" description="Helical" evidence="1">
    <location>
        <begin position="21"/>
        <end position="45"/>
    </location>
</feature>
<dbReference type="STRING" id="398512.Bccel_4535"/>
<dbReference type="RefSeq" id="WP_036935848.1">
    <property type="nucleotide sequence ID" value="NZ_JQKC01000001.1"/>
</dbReference>